<feature type="compositionally biased region" description="Acidic residues" evidence="3">
    <location>
        <begin position="371"/>
        <end position="383"/>
    </location>
</feature>
<dbReference type="InterPro" id="IPR039896">
    <property type="entry name" value="Red-like"/>
</dbReference>
<feature type="region of interest" description="Disordered" evidence="3">
    <location>
        <begin position="337"/>
        <end position="415"/>
    </location>
</feature>
<gene>
    <name evidence="5" type="ORF">QBC41DRAFT_311831</name>
</gene>
<evidence type="ECO:0000313" key="6">
    <source>
        <dbReference type="Proteomes" id="UP001174997"/>
    </source>
</evidence>
<comment type="subcellular location">
    <subcellularLocation>
        <location evidence="1">Nucleus</location>
    </subcellularLocation>
</comment>
<evidence type="ECO:0000256" key="2">
    <source>
        <dbReference type="ARBA" id="ARBA00023242"/>
    </source>
</evidence>
<dbReference type="AlphaFoldDB" id="A0AA39ZLE8"/>
<feature type="region of interest" description="Disordered" evidence="3">
    <location>
        <begin position="168"/>
        <end position="201"/>
    </location>
</feature>
<feature type="compositionally biased region" description="Basic and acidic residues" evidence="3">
    <location>
        <begin position="337"/>
        <end position="346"/>
    </location>
</feature>
<feature type="compositionally biased region" description="Polar residues" evidence="3">
    <location>
        <begin position="226"/>
        <end position="235"/>
    </location>
</feature>
<feature type="region of interest" description="Disordered" evidence="3">
    <location>
        <begin position="452"/>
        <end position="557"/>
    </location>
</feature>
<evidence type="ECO:0000313" key="5">
    <source>
        <dbReference type="EMBL" id="KAK0673254.1"/>
    </source>
</evidence>
<evidence type="ECO:0000256" key="3">
    <source>
        <dbReference type="SAM" id="MobiDB-lite"/>
    </source>
</evidence>
<keyword evidence="6" id="KW-1185">Reference proteome</keyword>
<sequence length="557" mass="62142">MNNQEFRKLLLANSSKSSKSDNNGASPPSSTSRPAAAAALGSRLKSSIPMTPRSIAGKGGNSRVDFAKQLAEQNKHFEKTQKKFRTSAPKGSRFAEGYVDRAKQREQEEEDDRAERLKALEEAFKKEEIDQETYDRTRSQIAGGDLSSTHLVKGLDFALLRRIKQGEDVWKGKPESKAPDAKGEEPEEEEKAQKEEEEDLDDVFEKLADTEVKAVTREKTQKKGQFATTTLNPGQKRSRNQLLAELKAAREAAKAKEESSLGSKFKKIGAKKTPGTRIEKDSMGREIQITVDEDGHEIRKIRKVDHKLLEEEQDKEAAALASRGVLGMEVPEFYKKQQEEAERAAKEEEESKEISIFDDVGSDYDPLAALEDSDSSSDEEGEAKEEGKKAKSDAAAMPPPPKPASGPPEERDYFKNFRGGKVDLSTEQTYKALSLDDPLLQAALKKAKAIGALEKSEEEIKAKEREERLKKKLQESLRDDEDMDLGFGSSRVEDDADFEEKKVKLSAWGEDGDDDEYEGGGGDKKEKRKRGGKKRKGDKNNFEDVMRVMERQKGGSK</sequence>
<feature type="region of interest" description="Disordered" evidence="3">
    <location>
        <begin position="254"/>
        <end position="283"/>
    </location>
</feature>
<dbReference type="PANTHER" id="PTHR12765">
    <property type="entry name" value="RED PROTEIN IK FACTOR CYTOKINE IK"/>
    <property type="match status" value="1"/>
</dbReference>
<feature type="compositionally biased region" description="Basic and acidic residues" evidence="3">
    <location>
        <begin position="454"/>
        <end position="477"/>
    </location>
</feature>
<reference evidence="5" key="1">
    <citation type="submission" date="2023-06" db="EMBL/GenBank/DDBJ databases">
        <title>Genome-scale phylogeny and comparative genomics of the fungal order Sordariales.</title>
        <authorList>
            <consortium name="Lawrence Berkeley National Laboratory"/>
            <person name="Hensen N."/>
            <person name="Bonometti L."/>
            <person name="Westerberg I."/>
            <person name="Brannstrom I.O."/>
            <person name="Guillou S."/>
            <person name="Cros-Aarteil S."/>
            <person name="Calhoun S."/>
            <person name="Haridas S."/>
            <person name="Kuo A."/>
            <person name="Mondo S."/>
            <person name="Pangilinan J."/>
            <person name="Riley R."/>
            <person name="Labutti K."/>
            <person name="Andreopoulos B."/>
            <person name="Lipzen A."/>
            <person name="Chen C."/>
            <person name="Yanf M."/>
            <person name="Daum C."/>
            <person name="Ng V."/>
            <person name="Clum A."/>
            <person name="Steindorff A."/>
            <person name="Ohm R."/>
            <person name="Martin F."/>
            <person name="Silar P."/>
            <person name="Natvig D."/>
            <person name="Lalanne C."/>
            <person name="Gautier V."/>
            <person name="Ament-Velasquez S.L."/>
            <person name="Kruys A."/>
            <person name="Hutchinson M.I."/>
            <person name="Powell A.J."/>
            <person name="Barry K."/>
            <person name="Miller A.N."/>
            <person name="Grigoriev I.V."/>
            <person name="Debuchy R."/>
            <person name="Gladieux P."/>
            <person name="Thoren M.H."/>
            <person name="Johannesson H."/>
        </authorList>
    </citation>
    <scope>NUCLEOTIDE SEQUENCE</scope>
    <source>
        <strain evidence="5">CBS 307.81</strain>
    </source>
</reference>
<feature type="compositionally biased region" description="Acidic residues" evidence="3">
    <location>
        <begin position="185"/>
        <end position="201"/>
    </location>
</feature>
<evidence type="ECO:0000256" key="1">
    <source>
        <dbReference type="ARBA" id="ARBA00004123"/>
    </source>
</evidence>
<dbReference type="EMBL" id="JAULSY010000007">
    <property type="protein sequence ID" value="KAK0673254.1"/>
    <property type="molecule type" value="Genomic_DNA"/>
</dbReference>
<feature type="domain" description="RED-like N-terminal" evidence="4">
    <location>
        <begin position="75"/>
        <end position="210"/>
    </location>
</feature>
<feature type="compositionally biased region" description="Basic and acidic residues" evidence="3">
    <location>
        <begin position="538"/>
        <end position="557"/>
    </location>
</feature>
<dbReference type="Pfam" id="PF07808">
    <property type="entry name" value="RED_N"/>
    <property type="match status" value="1"/>
</dbReference>
<feature type="compositionally biased region" description="Basic and acidic residues" evidence="3">
    <location>
        <begin position="168"/>
        <end position="184"/>
    </location>
</feature>
<feature type="region of interest" description="Disordered" evidence="3">
    <location>
        <begin position="215"/>
        <end position="240"/>
    </location>
</feature>
<evidence type="ECO:0000259" key="4">
    <source>
        <dbReference type="Pfam" id="PF07808"/>
    </source>
</evidence>
<accession>A0AA39ZLE8</accession>
<comment type="caution">
    <text evidence="5">The sequence shown here is derived from an EMBL/GenBank/DDBJ whole genome shotgun (WGS) entry which is preliminary data.</text>
</comment>
<feature type="compositionally biased region" description="Pro residues" evidence="3">
    <location>
        <begin position="397"/>
        <end position="406"/>
    </location>
</feature>
<name>A0AA39ZLE8_9PEZI</name>
<feature type="compositionally biased region" description="Basic residues" evidence="3">
    <location>
        <begin position="526"/>
        <end position="537"/>
    </location>
</feature>
<dbReference type="GO" id="GO:0005634">
    <property type="term" value="C:nucleus"/>
    <property type="evidence" value="ECO:0007669"/>
    <property type="project" value="UniProtKB-SubCell"/>
</dbReference>
<protein>
    <recommendedName>
        <fullName evidence="4">RED-like N-terminal domain-containing protein</fullName>
    </recommendedName>
</protein>
<dbReference type="InterPro" id="IPR012916">
    <property type="entry name" value="RED_N"/>
</dbReference>
<feature type="region of interest" description="Disordered" evidence="3">
    <location>
        <begin position="1"/>
        <end position="114"/>
    </location>
</feature>
<organism evidence="5 6">
    <name type="scientific">Cercophora samala</name>
    <dbReference type="NCBI Taxonomy" id="330535"/>
    <lineage>
        <taxon>Eukaryota</taxon>
        <taxon>Fungi</taxon>
        <taxon>Dikarya</taxon>
        <taxon>Ascomycota</taxon>
        <taxon>Pezizomycotina</taxon>
        <taxon>Sordariomycetes</taxon>
        <taxon>Sordariomycetidae</taxon>
        <taxon>Sordariales</taxon>
        <taxon>Lasiosphaeriaceae</taxon>
        <taxon>Cercophora</taxon>
    </lineage>
</organism>
<feature type="compositionally biased region" description="Low complexity" evidence="3">
    <location>
        <begin position="9"/>
        <end position="47"/>
    </location>
</feature>
<dbReference type="Proteomes" id="UP001174997">
    <property type="component" value="Unassembled WGS sequence"/>
</dbReference>
<keyword evidence="2" id="KW-0539">Nucleus</keyword>
<proteinExistence type="predicted"/>